<dbReference type="InterPro" id="IPR013763">
    <property type="entry name" value="Cyclin-like_dom"/>
</dbReference>
<proteinExistence type="inferred from homology"/>
<dbReference type="Pfam" id="PF16899">
    <property type="entry name" value="Cyclin_C_2"/>
    <property type="match status" value="1"/>
</dbReference>
<comment type="similarity">
    <text evidence="1">Belongs to the cyclin family. Cyclin C subfamily.</text>
</comment>
<keyword evidence="6" id="KW-1185">Reference proteome</keyword>
<organism evidence="5 6">
    <name type="scientific">Cladophialophora chaetospira</name>
    <dbReference type="NCBI Taxonomy" id="386627"/>
    <lineage>
        <taxon>Eukaryota</taxon>
        <taxon>Fungi</taxon>
        <taxon>Dikarya</taxon>
        <taxon>Ascomycota</taxon>
        <taxon>Pezizomycotina</taxon>
        <taxon>Eurotiomycetes</taxon>
        <taxon>Chaetothyriomycetidae</taxon>
        <taxon>Chaetothyriales</taxon>
        <taxon>Herpotrichiellaceae</taxon>
        <taxon>Cladophialophora</taxon>
    </lineage>
</organism>
<reference evidence="5" key="1">
    <citation type="submission" date="2022-10" db="EMBL/GenBank/DDBJ databases">
        <title>Culturing micro-colonial fungi from biological soil crusts in the Mojave desert and describing Neophaeococcomyces mojavensis, and introducing the new genera and species Taxawa tesnikishii.</title>
        <authorList>
            <person name="Kurbessoian T."/>
            <person name="Stajich J.E."/>
        </authorList>
    </citation>
    <scope>NUCLEOTIDE SEQUENCE</scope>
    <source>
        <strain evidence="5">TK_41</strain>
    </source>
</reference>
<dbReference type="Gene3D" id="1.10.472.10">
    <property type="entry name" value="Cyclin-like"/>
    <property type="match status" value="1"/>
</dbReference>
<evidence type="ECO:0000256" key="3">
    <source>
        <dbReference type="SAM" id="MobiDB-lite"/>
    </source>
</evidence>
<comment type="caution">
    <text evidence="5">The sequence shown here is derived from an EMBL/GenBank/DDBJ whole genome shotgun (WGS) entry which is preliminary data.</text>
</comment>
<dbReference type="InterPro" id="IPR043198">
    <property type="entry name" value="Cyclin/Ssn8"/>
</dbReference>
<dbReference type="InterPro" id="IPR036915">
    <property type="entry name" value="Cyclin-like_sf"/>
</dbReference>
<evidence type="ECO:0000256" key="2">
    <source>
        <dbReference type="ARBA" id="ARBA00023127"/>
    </source>
</evidence>
<dbReference type="EMBL" id="JAPDRK010000020">
    <property type="protein sequence ID" value="KAJ9604031.1"/>
    <property type="molecule type" value="Genomic_DNA"/>
</dbReference>
<evidence type="ECO:0000259" key="4">
    <source>
        <dbReference type="SMART" id="SM00385"/>
    </source>
</evidence>
<feature type="region of interest" description="Disordered" evidence="3">
    <location>
        <begin position="44"/>
        <end position="70"/>
    </location>
</feature>
<keyword evidence="2" id="KW-0195">Cyclin</keyword>
<dbReference type="CDD" id="cd20524">
    <property type="entry name" value="CYCLIN_CCNH_rpt1"/>
    <property type="match status" value="1"/>
</dbReference>
<dbReference type="CDD" id="cd20525">
    <property type="entry name" value="CYCLIN_CCNH_rpt2"/>
    <property type="match status" value="1"/>
</dbReference>
<evidence type="ECO:0000256" key="1">
    <source>
        <dbReference type="ARBA" id="ARBA00008638"/>
    </source>
</evidence>
<dbReference type="SUPFAM" id="SSF47954">
    <property type="entry name" value="Cyclin-like"/>
    <property type="match status" value="2"/>
</dbReference>
<dbReference type="InterPro" id="IPR031658">
    <property type="entry name" value="Cyclin_C_2"/>
</dbReference>
<dbReference type="Proteomes" id="UP001172673">
    <property type="component" value="Unassembled WGS sequence"/>
</dbReference>
<dbReference type="AlphaFoldDB" id="A0AA38WZI5"/>
<dbReference type="PANTHER" id="PTHR10026">
    <property type="entry name" value="CYCLIN"/>
    <property type="match status" value="1"/>
</dbReference>
<gene>
    <name evidence="5" type="ORF">H2200_011554</name>
</gene>
<dbReference type="GO" id="GO:0016538">
    <property type="term" value="F:cyclin-dependent protein serine/threonine kinase regulator activity"/>
    <property type="evidence" value="ECO:0007669"/>
    <property type="project" value="InterPro"/>
</dbReference>
<sequence>MIEDEIYRSSSQYRLWSYTRESLSRIRQETNDLASQRVRAAFRRARAAQNGATSGHDGAGDASNGGPAGAMNAEIETLTVDEELKIVEWGCTKIVEMGEAMNPRIPSHVMATATQYLRRFYLTNSPMTYHPKAILPSALYLATKADHFYLPLSRFVAELNGISEDDVKAPEFLLMQGLRFTLDVRHPMKGLQGGHIEMNVLAEEGKLNTFPAGKGSEKRIGIAADKAKKLLATAAQMTDAYFVFTPSQIWLGAMMIADRDLVEAYIGAKIESLAEVVAEQQGIDITAFQTKLVATISSCATLLQAYTPPEDESATQRKEMRRIGKKLIVCQNPEKVDIVAVAKAKAAEKREGTPSGSDVEKIAKKRKLEREKAQREGDVFGGDLRDIKDHRKLIEREVGVEIARGS</sequence>
<evidence type="ECO:0000313" key="5">
    <source>
        <dbReference type="EMBL" id="KAJ9604031.1"/>
    </source>
</evidence>
<accession>A0AA38WZI5</accession>
<name>A0AA38WZI5_9EURO</name>
<feature type="domain" description="Cyclin-like" evidence="4">
    <location>
        <begin position="92"/>
        <end position="176"/>
    </location>
</feature>
<dbReference type="GO" id="GO:0006357">
    <property type="term" value="P:regulation of transcription by RNA polymerase II"/>
    <property type="evidence" value="ECO:0007669"/>
    <property type="project" value="InterPro"/>
</dbReference>
<protein>
    <recommendedName>
        <fullName evidence="4">Cyclin-like domain-containing protein</fullName>
    </recommendedName>
</protein>
<feature type="region of interest" description="Disordered" evidence="3">
    <location>
        <begin position="348"/>
        <end position="383"/>
    </location>
</feature>
<evidence type="ECO:0000313" key="6">
    <source>
        <dbReference type="Proteomes" id="UP001172673"/>
    </source>
</evidence>
<dbReference type="SMART" id="SM00385">
    <property type="entry name" value="CYCLIN"/>
    <property type="match status" value="1"/>
</dbReference>